<feature type="region of interest" description="Disordered" evidence="1">
    <location>
        <begin position="40"/>
        <end position="66"/>
    </location>
</feature>
<protein>
    <submittedName>
        <fullName evidence="2">Uncharacterized protein</fullName>
    </submittedName>
</protein>
<evidence type="ECO:0000256" key="1">
    <source>
        <dbReference type="SAM" id="MobiDB-lite"/>
    </source>
</evidence>
<feature type="compositionally biased region" description="Polar residues" evidence="1">
    <location>
        <begin position="52"/>
        <end position="61"/>
    </location>
</feature>
<dbReference type="RefSeq" id="XP_059602186.1">
    <property type="nucleotide sequence ID" value="XM_059743967.1"/>
</dbReference>
<sequence length="228" mass="24848">MDTDRPEAYRLLAVSRSSEALEDLLHMGMLTGSRHTDFVKGASGLDNEPTKYAQQAASGSSHHGRGTHDDGIGLVAIVSPSSSLTDKHGPSILQVSGRSTTISALTLLVLTIRPGEFGCTVLRPEATSTWSAAIRMCISTRREQIGGQKRAPNRWRGMNAWQRIVRRLATSAIPGRPTNLEDRCRMHGKLKAELQGCGQQWYHWTCSMLSVPWASTECALPAPSARCP</sequence>
<dbReference type="VEuPathDB" id="FungiDB:An13g03630"/>
<name>A0AAJ8BTB9_ASPNG</name>
<reference evidence="2" key="2">
    <citation type="submission" date="2025-08" db="UniProtKB">
        <authorList>
            <consortium name="RefSeq"/>
        </authorList>
    </citation>
    <scope>IDENTIFICATION</scope>
</reference>
<dbReference type="GeneID" id="84592886"/>
<dbReference type="KEGG" id="ang:An13g03630"/>
<evidence type="ECO:0000313" key="2">
    <source>
        <dbReference type="RefSeq" id="XP_059602186.1"/>
    </source>
</evidence>
<organism evidence="2">
    <name type="scientific">Aspergillus niger</name>
    <dbReference type="NCBI Taxonomy" id="5061"/>
    <lineage>
        <taxon>Eukaryota</taxon>
        <taxon>Fungi</taxon>
        <taxon>Dikarya</taxon>
        <taxon>Ascomycota</taxon>
        <taxon>Pezizomycotina</taxon>
        <taxon>Eurotiomycetes</taxon>
        <taxon>Eurotiomycetidae</taxon>
        <taxon>Eurotiales</taxon>
        <taxon>Aspergillaceae</taxon>
        <taxon>Aspergillus</taxon>
        <taxon>Aspergillus subgen. Circumdati</taxon>
    </lineage>
</organism>
<dbReference type="AlphaFoldDB" id="A0AAJ8BTB9"/>
<accession>A0AAJ8BTB9</accession>
<gene>
    <name evidence="2" type="ORF">An13g03630</name>
</gene>
<proteinExistence type="predicted"/>
<reference evidence="2" key="1">
    <citation type="submission" date="2025-02" db="EMBL/GenBank/DDBJ databases">
        <authorList>
            <consortium name="NCBI Genome Project"/>
        </authorList>
    </citation>
    <scope>NUCLEOTIDE SEQUENCE</scope>
</reference>